<accession>A0AAD1TEN5</accession>
<name>A0AAD1TEN5_PELCU</name>
<evidence type="ECO:0000313" key="2">
    <source>
        <dbReference type="Proteomes" id="UP001295444"/>
    </source>
</evidence>
<gene>
    <name evidence="1" type="ORF">PECUL_23A004698</name>
</gene>
<dbReference type="Proteomes" id="UP001295444">
    <property type="component" value="Chromosome 11"/>
</dbReference>
<proteinExistence type="predicted"/>
<organism evidence="1 2">
    <name type="scientific">Pelobates cultripes</name>
    <name type="common">Western spadefoot toad</name>
    <dbReference type="NCBI Taxonomy" id="61616"/>
    <lineage>
        <taxon>Eukaryota</taxon>
        <taxon>Metazoa</taxon>
        <taxon>Chordata</taxon>
        <taxon>Craniata</taxon>
        <taxon>Vertebrata</taxon>
        <taxon>Euteleostomi</taxon>
        <taxon>Amphibia</taxon>
        <taxon>Batrachia</taxon>
        <taxon>Anura</taxon>
        <taxon>Pelobatoidea</taxon>
        <taxon>Pelobatidae</taxon>
        <taxon>Pelobates</taxon>
    </lineage>
</organism>
<dbReference type="AlphaFoldDB" id="A0AAD1TEN5"/>
<keyword evidence="2" id="KW-1185">Reference proteome</keyword>
<protein>
    <submittedName>
        <fullName evidence="1">Uncharacterized protein</fullName>
    </submittedName>
</protein>
<sequence length="110" mass="12394">MTFSVALSQDDTQSHTSLSARIAKWKCLPAAISERYCERTSRNRTAGGCYDCGSDCQQRAWTTVPSHVRVNHNTDRDPDLNSHHQTTAPLCYQGEIIMINVQIMEHLLDS</sequence>
<reference evidence="1" key="1">
    <citation type="submission" date="2022-03" db="EMBL/GenBank/DDBJ databases">
        <authorList>
            <person name="Alioto T."/>
            <person name="Alioto T."/>
            <person name="Gomez Garrido J."/>
        </authorList>
    </citation>
    <scope>NUCLEOTIDE SEQUENCE</scope>
</reference>
<dbReference type="EMBL" id="OW240922">
    <property type="protein sequence ID" value="CAH2323101.1"/>
    <property type="molecule type" value="Genomic_DNA"/>
</dbReference>
<evidence type="ECO:0000313" key="1">
    <source>
        <dbReference type="EMBL" id="CAH2323101.1"/>
    </source>
</evidence>